<dbReference type="Pfam" id="PF00576">
    <property type="entry name" value="Transthyretin"/>
    <property type="match status" value="1"/>
</dbReference>
<comment type="similarity">
    <text evidence="3 8">Belongs to the transthyretin family. 5-hydroxyisourate hydrolase subfamily.</text>
</comment>
<dbReference type="EMBL" id="DYWO01000140">
    <property type="protein sequence ID" value="HJF49057.1"/>
    <property type="molecule type" value="Genomic_DNA"/>
</dbReference>
<comment type="function">
    <text evidence="2">Catalyzes the hydrolysis of 5-hydroxyisourate (HIU) to 2-oxo-4-hydroxy-4-carboxy-5-ureidoimidazoline (OHCU).</text>
</comment>
<evidence type="ECO:0000256" key="4">
    <source>
        <dbReference type="ARBA" id="ARBA00011881"/>
    </source>
</evidence>
<dbReference type="PANTHER" id="PTHR10395">
    <property type="entry name" value="URICASE AND TRANSTHYRETIN-RELATED"/>
    <property type="match status" value="1"/>
</dbReference>
<dbReference type="Proteomes" id="UP000775129">
    <property type="component" value="Unassembled WGS sequence"/>
</dbReference>
<dbReference type="InterPro" id="IPR023416">
    <property type="entry name" value="Transthyretin/HIU_hydrolase_d"/>
</dbReference>
<evidence type="ECO:0000256" key="5">
    <source>
        <dbReference type="ARBA" id="ARBA00022631"/>
    </source>
</evidence>
<evidence type="ECO:0000256" key="6">
    <source>
        <dbReference type="ARBA" id="ARBA00022801"/>
    </source>
</evidence>
<dbReference type="PRINTS" id="PR00189">
    <property type="entry name" value="TRNSTHYRETIN"/>
</dbReference>
<evidence type="ECO:0000256" key="8">
    <source>
        <dbReference type="RuleBase" id="RU361270"/>
    </source>
</evidence>
<protein>
    <recommendedName>
        <fullName evidence="8">5-hydroxyisourate hydrolase</fullName>
        <shortName evidence="8">HIU hydrolase</shortName>
        <shortName evidence="8">HIUHase</shortName>
        <ecNumber evidence="8">3.5.2.17</ecNumber>
    </recommendedName>
</protein>
<organism evidence="10 11">
    <name type="scientific">Brachybacterium paraconglomeratum</name>
    <dbReference type="NCBI Taxonomy" id="173362"/>
    <lineage>
        <taxon>Bacteria</taxon>
        <taxon>Bacillati</taxon>
        <taxon>Actinomycetota</taxon>
        <taxon>Actinomycetes</taxon>
        <taxon>Micrococcales</taxon>
        <taxon>Dermabacteraceae</taxon>
        <taxon>Brachybacterium</taxon>
    </lineage>
</organism>
<accession>A0A921KPR9</accession>
<dbReference type="GO" id="GO:0033971">
    <property type="term" value="F:hydroxyisourate hydrolase activity"/>
    <property type="evidence" value="ECO:0007669"/>
    <property type="project" value="UniProtKB-EC"/>
</dbReference>
<evidence type="ECO:0000256" key="2">
    <source>
        <dbReference type="ARBA" id="ARBA00002704"/>
    </source>
</evidence>
<dbReference type="InterPro" id="IPR014306">
    <property type="entry name" value="Hydroxyisourate_hydrolase"/>
</dbReference>
<keyword evidence="5 8" id="KW-0659">Purine metabolism</keyword>
<name>A0A921KPR9_9MICO</name>
<dbReference type="EC" id="3.5.2.17" evidence="8"/>
<evidence type="ECO:0000256" key="7">
    <source>
        <dbReference type="PIRSR" id="PIRSR600895-51"/>
    </source>
</evidence>
<feature type="binding site" evidence="7">
    <location>
        <position position="105"/>
    </location>
    <ligand>
        <name>substrate</name>
    </ligand>
</feature>
<evidence type="ECO:0000313" key="10">
    <source>
        <dbReference type="EMBL" id="HJF49057.1"/>
    </source>
</evidence>
<evidence type="ECO:0000259" key="9">
    <source>
        <dbReference type="Pfam" id="PF00576"/>
    </source>
</evidence>
<dbReference type="CDD" id="cd05822">
    <property type="entry name" value="TLP_HIUase"/>
    <property type="match status" value="1"/>
</dbReference>
<keyword evidence="6 8" id="KW-0378">Hydrolase</keyword>
<dbReference type="SUPFAM" id="SSF49472">
    <property type="entry name" value="Transthyretin (synonym: prealbumin)"/>
    <property type="match status" value="1"/>
</dbReference>
<dbReference type="InterPro" id="IPR000895">
    <property type="entry name" value="Transthyretin/HIU_hydrolase"/>
</dbReference>
<dbReference type="NCBIfam" id="TIGR02962">
    <property type="entry name" value="hdxy_isourate"/>
    <property type="match status" value="1"/>
</dbReference>
<feature type="binding site" evidence="7">
    <location>
        <position position="42"/>
    </location>
    <ligand>
        <name>substrate</name>
    </ligand>
</feature>
<dbReference type="Gene3D" id="2.60.40.180">
    <property type="entry name" value="Transthyretin/hydroxyisourate hydrolase domain"/>
    <property type="match status" value="1"/>
</dbReference>
<proteinExistence type="inferred from homology"/>
<gene>
    <name evidence="10" type="primary">uraH</name>
    <name evidence="10" type="ORF">K8W24_04555</name>
</gene>
<feature type="domain" description="Transthyretin/hydroxyisourate hydrolase" evidence="9">
    <location>
        <begin position="4"/>
        <end position="107"/>
    </location>
</feature>
<comment type="subunit">
    <text evidence="4 8">Homotetramer.</text>
</comment>
<reference evidence="10" key="1">
    <citation type="journal article" date="2021" name="PeerJ">
        <title>Extensive microbial diversity within the chicken gut microbiome revealed by metagenomics and culture.</title>
        <authorList>
            <person name="Gilroy R."/>
            <person name="Ravi A."/>
            <person name="Getino M."/>
            <person name="Pursley I."/>
            <person name="Horton D.L."/>
            <person name="Alikhan N.F."/>
            <person name="Baker D."/>
            <person name="Gharbi K."/>
            <person name="Hall N."/>
            <person name="Watson M."/>
            <person name="Adriaenssens E.M."/>
            <person name="Foster-Nyarko E."/>
            <person name="Jarju S."/>
            <person name="Secka A."/>
            <person name="Antonio M."/>
            <person name="Oren A."/>
            <person name="Chaudhuri R.R."/>
            <person name="La Ragione R."/>
            <person name="Hildebrand F."/>
            <person name="Pallen M.J."/>
        </authorList>
    </citation>
    <scope>NUCLEOTIDE SEQUENCE</scope>
    <source>
        <strain evidence="10">1647</strain>
    </source>
</reference>
<sequence>MSNLSAHVLDTRWGVPASGVELHLSTAAGEHLASGTTDADGRIRDLGPQTLDPGDYRITFETGDYFAATDQATFFPRITVDFTVGSPQEHYHVPLLLSPFAFSTYRGS</sequence>
<dbReference type="PANTHER" id="PTHR10395:SF7">
    <property type="entry name" value="5-HYDROXYISOURATE HYDROLASE"/>
    <property type="match status" value="1"/>
</dbReference>
<evidence type="ECO:0000313" key="11">
    <source>
        <dbReference type="Proteomes" id="UP000775129"/>
    </source>
</evidence>
<evidence type="ECO:0000256" key="3">
    <source>
        <dbReference type="ARBA" id="ARBA00009850"/>
    </source>
</evidence>
<dbReference type="GO" id="GO:0006144">
    <property type="term" value="P:purine nucleobase metabolic process"/>
    <property type="evidence" value="ECO:0007669"/>
    <property type="project" value="UniProtKB-KW"/>
</dbReference>
<comment type="catalytic activity">
    <reaction evidence="1 8">
        <text>5-hydroxyisourate + H2O = 5-hydroxy-2-oxo-4-ureido-2,5-dihydro-1H-imidazole-5-carboxylate + H(+)</text>
        <dbReference type="Rhea" id="RHEA:23736"/>
        <dbReference type="ChEBI" id="CHEBI:15377"/>
        <dbReference type="ChEBI" id="CHEBI:15378"/>
        <dbReference type="ChEBI" id="CHEBI:18072"/>
        <dbReference type="ChEBI" id="CHEBI:58639"/>
        <dbReference type="EC" id="3.5.2.17"/>
    </reaction>
</comment>
<dbReference type="InterPro" id="IPR036817">
    <property type="entry name" value="Transthyretin/HIU_hydrolase_sf"/>
</dbReference>
<comment type="caution">
    <text evidence="10">The sequence shown here is derived from an EMBL/GenBank/DDBJ whole genome shotgun (WGS) entry which is preliminary data.</text>
</comment>
<reference evidence="10" key="2">
    <citation type="submission" date="2021-09" db="EMBL/GenBank/DDBJ databases">
        <authorList>
            <person name="Gilroy R."/>
        </authorList>
    </citation>
    <scope>NUCLEOTIDE SEQUENCE</scope>
    <source>
        <strain evidence="10">1647</strain>
    </source>
</reference>
<evidence type="ECO:0000256" key="1">
    <source>
        <dbReference type="ARBA" id="ARBA00001043"/>
    </source>
</evidence>
<dbReference type="AlphaFoldDB" id="A0A921KPR9"/>
<feature type="binding site" evidence="7">
    <location>
        <position position="7"/>
    </location>
    <ligand>
        <name>substrate</name>
    </ligand>
</feature>